<dbReference type="InParanoid" id="A0A0G4EC13"/>
<gene>
    <name evidence="2" type="ORF">Vbra_11101</name>
</gene>
<name>A0A0G4EC13_VITBC</name>
<dbReference type="VEuPathDB" id="CryptoDB:Vbra_11101"/>
<sequence length="456" mass="48041">MENMFREFLAFHGSEFLEDFDARRDVQVSFREGVVLENVRLRTDDINASLEMEGIPMRVADATIGRFTFTPSWSGAIGVRAENVQATLNPFGGFADAAQQYLDHPSISWLTPRPQHPLSPPTTSRSLGKQSGTHLRAGQTVSSMSQVKRHRRVRAAVYEPGYGPKKKTGPATPSYPSPHSRMGSLHSPYHYTPLSAAPSVAPSIASRGGSPAAGLLHPPGTSPMAPANYSTTYPSPVPAASYPHPFAPRTHPSPVVPSLGGGTSPDPSGLMTAHGPPHVMPTTAAHVRAAEAAHHVVRRDVVGAGGGSPGMMRPRTTDTTAVSEGEGMGMGMGMATGRGVGVAANNANVMMASKTTAHNVGLIHQHHYNYNIFVPPGSHPPNLSALPAPPQPPMAPPYSHTVYQPCYAYTSAAHTQAVGMGRGMPVLSHRGDALPPVPEGSSSSSFGDDLPNMPSP</sequence>
<proteinExistence type="predicted"/>
<accession>A0A0G4EC13</accession>
<evidence type="ECO:0000313" key="3">
    <source>
        <dbReference type="Proteomes" id="UP000041254"/>
    </source>
</evidence>
<protein>
    <submittedName>
        <fullName evidence="2">Uncharacterized protein</fullName>
    </submittedName>
</protein>
<dbReference type="EMBL" id="CDMY01000117">
    <property type="protein sequence ID" value="CEL92864.1"/>
    <property type="molecule type" value="Genomic_DNA"/>
</dbReference>
<organism evidence="2 3">
    <name type="scientific">Vitrella brassicaformis (strain CCMP3155)</name>
    <dbReference type="NCBI Taxonomy" id="1169540"/>
    <lineage>
        <taxon>Eukaryota</taxon>
        <taxon>Sar</taxon>
        <taxon>Alveolata</taxon>
        <taxon>Colpodellida</taxon>
        <taxon>Vitrellaceae</taxon>
        <taxon>Vitrella</taxon>
    </lineage>
</organism>
<feature type="compositionally biased region" description="Polar residues" evidence="1">
    <location>
        <begin position="121"/>
        <end position="146"/>
    </location>
</feature>
<dbReference type="AlphaFoldDB" id="A0A0G4EC13"/>
<dbReference type="Proteomes" id="UP000041254">
    <property type="component" value="Unassembled WGS sequence"/>
</dbReference>
<keyword evidence="3" id="KW-1185">Reference proteome</keyword>
<feature type="region of interest" description="Disordered" evidence="1">
    <location>
        <begin position="429"/>
        <end position="456"/>
    </location>
</feature>
<evidence type="ECO:0000313" key="2">
    <source>
        <dbReference type="EMBL" id="CEL92864.1"/>
    </source>
</evidence>
<feature type="region of interest" description="Disordered" evidence="1">
    <location>
        <begin position="111"/>
        <end position="182"/>
    </location>
</feature>
<reference evidence="2 3" key="1">
    <citation type="submission" date="2014-11" db="EMBL/GenBank/DDBJ databases">
        <authorList>
            <person name="Zhu J."/>
            <person name="Qi W."/>
            <person name="Song R."/>
        </authorList>
    </citation>
    <scope>NUCLEOTIDE SEQUENCE [LARGE SCALE GENOMIC DNA]</scope>
</reference>
<evidence type="ECO:0000256" key="1">
    <source>
        <dbReference type="SAM" id="MobiDB-lite"/>
    </source>
</evidence>